<proteinExistence type="inferred from homology"/>
<dbReference type="GeneID" id="95970218"/>
<sequence length="61" mass="6865">MIEKNDLQVKNSVLCFVYFVNGSSDPSKQRSWISKSDATRVKNDLEANEKVLTVGIVYIEG</sequence>
<comment type="similarity">
    <text evidence="1">Belongs to the UPF0228 family.</text>
</comment>
<evidence type="ECO:0000313" key="5">
    <source>
        <dbReference type="Proteomes" id="UP000467371"/>
    </source>
</evidence>
<dbReference type="Pfam" id="PF05727">
    <property type="entry name" value="UPF0228"/>
    <property type="match status" value="1"/>
</dbReference>
<evidence type="ECO:0000313" key="4">
    <source>
        <dbReference type="Proteomes" id="UP000300067"/>
    </source>
</evidence>
<dbReference type="RefSeq" id="WP_080925803.1">
    <property type="nucleotide sequence ID" value="NZ_CP029709.1"/>
</dbReference>
<reference evidence="2 4" key="1">
    <citation type="submission" date="2018-05" db="EMBL/GenBank/DDBJ databases">
        <title>Methanosarcina gilichinskyana sp. nov., a novel methanogenic archaeon isolated from Holocene permafrost, North East Russia.</title>
        <authorList>
            <person name="Oshurkova V."/>
            <person name="Meer M."/>
            <person name="Bochkareva O."/>
            <person name="Shcherbakova V."/>
        </authorList>
    </citation>
    <scope>NUCLEOTIDE SEQUENCE [LARGE SCALE GENOMIC DNA]</scope>
    <source>
        <strain evidence="2 4">JL01</strain>
    </source>
</reference>
<dbReference type="AlphaFoldDB" id="A0A4P8QYJ3"/>
<evidence type="ECO:0000256" key="1">
    <source>
        <dbReference type="ARBA" id="ARBA00009746"/>
    </source>
</evidence>
<dbReference type="EMBL" id="CP029709">
    <property type="protein sequence ID" value="QCR16822.1"/>
    <property type="molecule type" value="Genomic_DNA"/>
</dbReference>
<gene>
    <name evidence="2" type="ORF">DKM28_13125</name>
    <name evidence="3" type="ORF">FQU78_17350</name>
</gene>
<dbReference type="EMBL" id="CP042908">
    <property type="protein sequence ID" value="QIB92967.1"/>
    <property type="molecule type" value="Genomic_DNA"/>
</dbReference>
<dbReference type="Proteomes" id="UP000467371">
    <property type="component" value="Chromosome"/>
</dbReference>
<accession>A0A4P8QYJ3</accession>
<name>A0A4P8QYJ3_METMZ</name>
<protein>
    <submittedName>
        <fullName evidence="2">Uncharacterized protein</fullName>
    </submittedName>
</protein>
<dbReference type="InterPro" id="IPR008887">
    <property type="entry name" value="UPF0228"/>
</dbReference>
<reference evidence="3 5" key="2">
    <citation type="journal article" date="2020" name="Environ. Microbiol. Rep.">
        <title>Redox cycling of Fe(II) and Fe(III) in magnetite accelerates aceticlastic methanogenesis by Methanosarcina mazei.</title>
        <authorList>
            <person name="Wang H."/>
            <person name="Byrne J.M."/>
            <person name="Liu P."/>
            <person name="Liu J."/>
            <person name="Dong X."/>
            <person name="Lu Y."/>
        </authorList>
    </citation>
    <scope>NUCLEOTIDE SEQUENCE [LARGE SCALE GENOMIC DNA]</scope>
    <source>
        <strain evidence="5">zm-15</strain>
        <strain evidence="3">Zm-15</strain>
    </source>
</reference>
<dbReference type="Proteomes" id="UP000300067">
    <property type="component" value="Chromosome"/>
</dbReference>
<organism evidence="2 4">
    <name type="scientific">Methanosarcina mazei</name>
    <name type="common">Methanosarcina frisia</name>
    <dbReference type="NCBI Taxonomy" id="2209"/>
    <lineage>
        <taxon>Archaea</taxon>
        <taxon>Methanobacteriati</taxon>
        <taxon>Methanobacteriota</taxon>
        <taxon>Stenosarchaea group</taxon>
        <taxon>Methanomicrobia</taxon>
        <taxon>Methanosarcinales</taxon>
        <taxon>Methanosarcinaceae</taxon>
        <taxon>Methanosarcina</taxon>
    </lineage>
</organism>
<evidence type="ECO:0000313" key="3">
    <source>
        <dbReference type="EMBL" id="QIB92967.1"/>
    </source>
</evidence>
<evidence type="ECO:0000313" key="2">
    <source>
        <dbReference type="EMBL" id="QCR16822.1"/>
    </source>
</evidence>